<evidence type="ECO:0000313" key="5">
    <source>
        <dbReference type="VGNC" id="VGNC:73876"/>
    </source>
</evidence>
<dbReference type="GO" id="GO:0051260">
    <property type="term" value="P:protein homooligomerization"/>
    <property type="evidence" value="ECO:0007669"/>
    <property type="project" value="InterPro"/>
</dbReference>
<organism evidence="3 4">
    <name type="scientific">Macaca mulatta</name>
    <name type="common">Rhesus macaque</name>
    <dbReference type="NCBI Taxonomy" id="9544"/>
    <lineage>
        <taxon>Eukaryota</taxon>
        <taxon>Metazoa</taxon>
        <taxon>Chordata</taxon>
        <taxon>Craniata</taxon>
        <taxon>Vertebrata</taxon>
        <taxon>Euteleostomi</taxon>
        <taxon>Mammalia</taxon>
        <taxon>Eutheria</taxon>
        <taxon>Euarchontoglires</taxon>
        <taxon>Primates</taxon>
        <taxon>Haplorrhini</taxon>
        <taxon>Catarrhini</taxon>
        <taxon>Cercopithecidae</taxon>
        <taxon>Cercopithecinae</taxon>
        <taxon>Macaca</taxon>
    </lineage>
</organism>
<dbReference type="Ensembl" id="ENSMMUT00000089258.1">
    <property type="protein sequence ID" value="ENSMMUP00000072234.1"/>
    <property type="gene ID" value="ENSMMUG00000015942.4"/>
</dbReference>
<reference evidence="3" key="3">
    <citation type="submission" date="2025-08" db="UniProtKB">
        <authorList>
            <consortium name="Ensembl"/>
        </authorList>
    </citation>
    <scope>IDENTIFICATION</scope>
    <source>
        <strain evidence="3">17573</strain>
    </source>
</reference>
<dbReference type="STRING" id="9544.ENSMMUP00000072234"/>
<dbReference type="FunFam" id="3.30.710.10:FF:000005">
    <property type="entry name" value="Potassium channel tetramerization domain-containing 17"/>
    <property type="match status" value="1"/>
</dbReference>
<dbReference type="InterPro" id="IPR003131">
    <property type="entry name" value="T1-type_BTB"/>
</dbReference>
<sequence length="348" mass="37495">MAENHCELLPPARGGLGAGLGGGLCRRCSAGLGALAQRPGSVSKWVRLNVGGTYFLTTRQTLCRDPKSFLYRLCQADPDLDSDKDETGAYLIDRDPTYFGPVLNYLRHGKLVINKDLAEEGVLEEAEFYNITSLIKLVKDKIRERDSKTSQVPVKHVYRVLQCQEEELTQMVSTMSDGWKFEQVRGRGQAGGSHAAAELVLTVAQGSVLLEMQTSLLASSCSSGGAHDSGLRPVSTGGAVGVRVWWAEVSQALPRTFPSSLACLFFPALHFLHITWHLCVTRGLVSPEPPGKPTTQCTPPSPTAHSSEAYGGPDALLRLPPFLPVLEGAARPPCLLSAWLYQAVAGGV</sequence>
<evidence type="ECO:0000313" key="4">
    <source>
        <dbReference type="Proteomes" id="UP000006718"/>
    </source>
</evidence>
<evidence type="ECO:0000313" key="3">
    <source>
        <dbReference type="Ensembl" id="ENSMMUP00000072234.1"/>
    </source>
</evidence>
<dbReference type="InterPro" id="IPR011333">
    <property type="entry name" value="SKP1/BTB/POZ_sf"/>
</dbReference>
<proteinExistence type="predicted"/>
<reference evidence="4" key="1">
    <citation type="journal article" date="2007" name="Science">
        <title>Evolutionary and biomedical insights from the rhesus macaque genome.</title>
        <authorList>
            <person name="Gibbs R.A."/>
            <person name="Rogers J."/>
            <person name="Katze M.G."/>
            <person name="Bumgarner R."/>
            <person name="Weinstock G.M."/>
            <person name="Mardis E.R."/>
            <person name="Remington K.A."/>
            <person name="Strausberg R.L."/>
            <person name="Venter J.C."/>
            <person name="Wilson R.K."/>
            <person name="Batzer M.A."/>
            <person name="Bustamante C.D."/>
            <person name="Eichler E.E."/>
            <person name="Hahn M.W."/>
            <person name="Hardison R.C."/>
            <person name="Makova K.D."/>
            <person name="Miller W."/>
            <person name="Milosavljevic A."/>
            <person name="Palermo R.E."/>
            <person name="Siepel A."/>
            <person name="Sikela J.M."/>
            <person name="Attaway T."/>
            <person name="Bell S."/>
            <person name="Bernard K.E."/>
            <person name="Buhay C.J."/>
            <person name="Chandrabose M.N."/>
            <person name="Dao M."/>
            <person name="Davis C."/>
            <person name="Delehaunty K.D."/>
            <person name="Ding Y."/>
            <person name="Dinh H.H."/>
            <person name="Dugan-Rocha S."/>
            <person name="Fulton L.A."/>
            <person name="Gabisi R.A."/>
            <person name="Garner T.T."/>
            <person name="Godfrey J."/>
            <person name="Hawes A.C."/>
            <person name="Hernandez J."/>
            <person name="Hines S."/>
            <person name="Holder M."/>
            <person name="Hume J."/>
            <person name="Jhangiani S.N."/>
            <person name="Joshi V."/>
            <person name="Khan Z.M."/>
            <person name="Kirkness E.F."/>
            <person name="Cree A."/>
            <person name="Fowler R.G."/>
            <person name="Lee S."/>
            <person name="Lewis L.R."/>
            <person name="Li Z."/>
            <person name="Liu Y.-S."/>
            <person name="Moore S.M."/>
            <person name="Muzny D."/>
            <person name="Nazareth L.V."/>
            <person name="Ngo D.N."/>
            <person name="Okwuonu G.O."/>
            <person name="Pai G."/>
            <person name="Parker D."/>
            <person name="Paul H.A."/>
            <person name="Pfannkoch C."/>
            <person name="Pohl C.S."/>
            <person name="Rogers Y.-H.C."/>
            <person name="Ruiz S.J."/>
            <person name="Sabo A."/>
            <person name="Santibanez J."/>
            <person name="Schneider B.W."/>
            <person name="Smith S.M."/>
            <person name="Sodergren E."/>
            <person name="Svatek A.F."/>
            <person name="Utterback T.R."/>
            <person name="Vattathil S."/>
            <person name="Warren W."/>
            <person name="White C.S."/>
            <person name="Chinwalla A.T."/>
            <person name="Feng Y."/>
            <person name="Halpern A.L."/>
            <person name="Hillier L.W."/>
            <person name="Huang X."/>
            <person name="Minx P."/>
            <person name="Nelson J.O."/>
            <person name="Pepin K.H."/>
            <person name="Qin X."/>
            <person name="Sutton G.G."/>
            <person name="Venter E."/>
            <person name="Walenz B.P."/>
            <person name="Wallis J.W."/>
            <person name="Worley K.C."/>
            <person name="Yang S.-P."/>
            <person name="Jones S.M."/>
            <person name="Marra M.A."/>
            <person name="Rocchi M."/>
            <person name="Schein J.E."/>
            <person name="Baertsch R."/>
            <person name="Clarke L."/>
            <person name="Csuros M."/>
            <person name="Glasscock J."/>
            <person name="Harris R.A."/>
            <person name="Havlak P."/>
            <person name="Jackson A.R."/>
            <person name="Jiang H."/>
            <person name="Liu Y."/>
            <person name="Messina D.N."/>
            <person name="Shen Y."/>
            <person name="Song H.X.-Z."/>
            <person name="Wylie T."/>
            <person name="Zhang L."/>
            <person name="Birney E."/>
            <person name="Han K."/>
            <person name="Konkel M.K."/>
            <person name="Lee J."/>
            <person name="Smit A.F.A."/>
            <person name="Ullmer B."/>
            <person name="Wang H."/>
            <person name="Xing J."/>
            <person name="Burhans R."/>
            <person name="Cheng Z."/>
            <person name="Karro J.E."/>
            <person name="Ma J."/>
            <person name="Raney B."/>
            <person name="She X."/>
            <person name="Cox M.J."/>
            <person name="Demuth J.P."/>
            <person name="Dumas L.J."/>
            <person name="Han S.-G."/>
            <person name="Hopkins J."/>
            <person name="Karimpour-Fard A."/>
            <person name="Kim Y.H."/>
            <person name="Pollack J.R."/>
            <person name="Vinar T."/>
            <person name="Addo-Quaye C."/>
            <person name="Degenhardt J."/>
            <person name="Denby A."/>
            <person name="Hubisz M.J."/>
            <person name="Indap A."/>
            <person name="Kosiol C."/>
            <person name="Lahn B.T."/>
            <person name="Lawson H.A."/>
            <person name="Marklein A."/>
            <person name="Nielsen R."/>
            <person name="Vallender E.J."/>
            <person name="Clark A.G."/>
            <person name="Ferguson B."/>
            <person name="Hernandez R.D."/>
            <person name="Hirani K."/>
            <person name="Kehrer-Sawatzki H."/>
            <person name="Kolb J."/>
            <person name="Patil S."/>
            <person name="Pu L.-L."/>
            <person name="Ren Y."/>
            <person name="Smith D.G."/>
            <person name="Wheeler D.A."/>
            <person name="Schenck I."/>
            <person name="Ball E.V."/>
            <person name="Chen R."/>
            <person name="Cooper D.N."/>
            <person name="Giardine B."/>
            <person name="Hsu F."/>
            <person name="Kent W.J."/>
            <person name="Lesk A."/>
            <person name="Nelson D.L."/>
            <person name="O'brien W.E."/>
            <person name="Pruefer K."/>
            <person name="Stenson P.D."/>
            <person name="Wallace J.C."/>
            <person name="Ke H."/>
            <person name="Liu X.-M."/>
            <person name="Wang P."/>
            <person name="Xiang A.P."/>
            <person name="Yang F."/>
            <person name="Barber G.P."/>
            <person name="Haussler D."/>
            <person name="Karolchik D."/>
            <person name="Kern A.D."/>
            <person name="Kuhn R.M."/>
            <person name="Smith K.E."/>
            <person name="Zwieg A.S."/>
        </authorList>
    </citation>
    <scope>NUCLEOTIDE SEQUENCE [LARGE SCALE GENOMIC DNA]</scope>
    <source>
        <strain evidence="4">17573</strain>
    </source>
</reference>
<dbReference type="InParanoid" id="A0A5F8A2T4"/>
<dbReference type="Gene3D" id="3.30.710.10">
    <property type="entry name" value="Potassium Channel Kv1.1, Chain A"/>
    <property type="match status" value="1"/>
</dbReference>
<feature type="region of interest" description="Disordered" evidence="1">
    <location>
        <begin position="289"/>
        <end position="310"/>
    </location>
</feature>
<dbReference type="Gene3D" id="6.10.140.750">
    <property type="match status" value="1"/>
</dbReference>
<dbReference type="Gene3D" id="3.30.70.2000">
    <property type="match status" value="1"/>
</dbReference>
<dbReference type="InterPro" id="IPR000210">
    <property type="entry name" value="BTB/POZ_dom"/>
</dbReference>
<dbReference type="GO" id="GO:0005829">
    <property type="term" value="C:cytosol"/>
    <property type="evidence" value="ECO:0007669"/>
    <property type="project" value="Ensembl"/>
</dbReference>
<dbReference type="VGNC" id="VGNC:73876">
    <property type="gene designation" value="KCTD5"/>
</dbReference>
<dbReference type="SMART" id="SM00225">
    <property type="entry name" value="BTB"/>
    <property type="match status" value="1"/>
</dbReference>
<dbReference type="GO" id="GO:0044877">
    <property type="term" value="F:protein-containing complex binding"/>
    <property type="evidence" value="ECO:0007669"/>
    <property type="project" value="Ensembl"/>
</dbReference>
<dbReference type="CDD" id="cd18390">
    <property type="entry name" value="BTB_POZ_KCTD5"/>
    <property type="match status" value="1"/>
</dbReference>
<gene>
    <name evidence="3 5" type="primary">KCTD5</name>
</gene>
<accession>A0A5F8A2T4</accession>
<dbReference type="GeneTree" id="ENSGT00940000160374"/>
<dbReference type="ExpressionAtlas" id="A0A5F8A2T4">
    <property type="expression patterns" value="baseline"/>
</dbReference>
<dbReference type="Proteomes" id="UP000006718">
    <property type="component" value="Chromosome 20"/>
</dbReference>
<keyword evidence="4" id="KW-1185">Reference proteome</keyword>
<dbReference type="GO" id="GO:0042802">
    <property type="term" value="F:identical protein binding"/>
    <property type="evidence" value="ECO:0007669"/>
    <property type="project" value="Ensembl"/>
</dbReference>
<dbReference type="VEuPathDB" id="HostDB:ENSMMUG00000015942"/>
<feature type="domain" description="BTB" evidence="2">
    <location>
        <begin position="44"/>
        <end position="146"/>
    </location>
</feature>
<reference evidence="3" key="4">
    <citation type="submission" date="2025-09" db="UniProtKB">
        <authorList>
            <consortium name="Ensembl"/>
        </authorList>
    </citation>
    <scope>IDENTIFICATION</scope>
    <source>
        <strain evidence="3">17573</strain>
    </source>
</reference>
<dbReference type="Pfam" id="PF02214">
    <property type="entry name" value="BTB_2"/>
    <property type="match status" value="1"/>
</dbReference>
<name>A0A5F8A2T4_MACMU</name>
<dbReference type="SUPFAM" id="SSF54695">
    <property type="entry name" value="POZ domain"/>
    <property type="match status" value="1"/>
</dbReference>
<protein>
    <submittedName>
        <fullName evidence="3">Potassium channel tetramerization domain containing 5</fullName>
    </submittedName>
</protein>
<dbReference type="Bgee" id="ENSMMUG00000015942">
    <property type="expression patterns" value="Expressed in fibroblast and 23 other cell types or tissues"/>
</dbReference>
<dbReference type="PANTHER" id="PTHR14958">
    <property type="entry name" value="POTASSIUM CHANNEL TETRAMERISATION DOMAIN CONTAINING PROTEIN"/>
    <property type="match status" value="1"/>
</dbReference>
<dbReference type="PANTHER" id="PTHR14958:SF12">
    <property type="entry name" value="BTB_POZ DOMAIN-CONTAINING PROTEIN KCTD5"/>
    <property type="match status" value="1"/>
</dbReference>
<evidence type="ECO:0000256" key="1">
    <source>
        <dbReference type="SAM" id="MobiDB-lite"/>
    </source>
</evidence>
<dbReference type="SMR" id="A0A5F8A2T4"/>
<reference evidence="3" key="2">
    <citation type="submission" date="2019-01" db="EMBL/GenBank/DDBJ databases">
        <authorList>
            <person name="Graves T."/>
            <person name="Eichler E.E."/>
            <person name="Wilson R.K."/>
        </authorList>
    </citation>
    <scope>NUCLEOTIDE SEQUENCE [LARGE SCALE GENOMIC DNA]</scope>
    <source>
        <strain evidence="3">17573</strain>
    </source>
</reference>
<dbReference type="AlphaFoldDB" id="A0A5F8A2T4"/>
<dbReference type="FunCoup" id="A0A5F8A2T4">
    <property type="interactions" value="1174"/>
</dbReference>
<feature type="compositionally biased region" description="Polar residues" evidence="1">
    <location>
        <begin position="293"/>
        <end position="306"/>
    </location>
</feature>
<evidence type="ECO:0000259" key="2">
    <source>
        <dbReference type="SMART" id="SM00225"/>
    </source>
</evidence>